<dbReference type="AlphaFoldDB" id="A0A1F2PMH0"/>
<reference evidence="12 13" key="1">
    <citation type="submission" date="2015-09" db="EMBL/GenBank/DDBJ databases">
        <title>Genome sequence of Acetobacterium wieringae DSM 1911.</title>
        <authorList>
            <person name="Poehlein A."/>
            <person name="Bengelsdorf F.R."/>
            <person name="Schiel-Bengelsdorf B."/>
            <person name="Duerre P."/>
            <person name="Daniel R."/>
        </authorList>
    </citation>
    <scope>NUCLEOTIDE SEQUENCE [LARGE SCALE GENOMIC DNA]</scope>
    <source>
        <strain evidence="12 13">DSM 1911</strain>
    </source>
</reference>
<dbReference type="HAMAP" id="MF_00109">
    <property type="entry name" value="Shikimate_kinase"/>
    <property type="match status" value="1"/>
</dbReference>
<keyword evidence="11" id="KW-0460">Magnesium</keyword>
<dbReference type="InterPro" id="IPR031322">
    <property type="entry name" value="Shikimate/glucono_kinase"/>
</dbReference>
<evidence type="ECO:0000256" key="10">
    <source>
        <dbReference type="ARBA" id="ARBA00048567"/>
    </source>
</evidence>
<evidence type="ECO:0000256" key="9">
    <source>
        <dbReference type="ARBA" id="ARBA00023141"/>
    </source>
</evidence>
<dbReference type="PRINTS" id="PR01100">
    <property type="entry name" value="SHIKIMTKNASE"/>
</dbReference>
<dbReference type="SUPFAM" id="SSF52540">
    <property type="entry name" value="P-loop containing nucleoside triphosphate hydrolases"/>
    <property type="match status" value="1"/>
</dbReference>
<feature type="binding site" evidence="11">
    <location>
        <position position="37"/>
    </location>
    <ligand>
        <name>substrate</name>
    </ligand>
</feature>
<evidence type="ECO:0000313" key="12">
    <source>
        <dbReference type="EMBL" id="OFV71931.1"/>
    </source>
</evidence>
<dbReference type="Proteomes" id="UP000176244">
    <property type="component" value="Unassembled WGS sequence"/>
</dbReference>
<evidence type="ECO:0000256" key="11">
    <source>
        <dbReference type="HAMAP-Rule" id="MF_00109"/>
    </source>
</evidence>
<comment type="subcellular location">
    <subcellularLocation>
        <location evidence="11">Cytoplasm</location>
    </subcellularLocation>
</comment>
<keyword evidence="11" id="KW-0963">Cytoplasm</keyword>
<protein>
    <recommendedName>
        <fullName evidence="3 11">Shikimate kinase</fullName>
        <shortName evidence="11">SK</shortName>
        <ecNumber evidence="3 11">2.7.1.71</ecNumber>
    </recommendedName>
</protein>
<feature type="binding site" evidence="11">
    <location>
        <position position="140"/>
    </location>
    <ligand>
        <name>substrate</name>
    </ligand>
</feature>
<organism evidence="12 13">
    <name type="scientific">Acetobacterium wieringae</name>
    <dbReference type="NCBI Taxonomy" id="52694"/>
    <lineage>
        <taxon>Bacteria</taxon>
        <taxon>Bacillati</taxon>
        <taxon>Bacillota</taxon>
        <taxon>Clostridia</taxon>
        <taxon>Eubacteriales</taxon>
        <taxon>Eubacteriaceae</taxon>
        <taxon>Acetobacterium</taxon>
    </lineage>
</organism>
<dbReference type="OrthoDB" id="9800332at2"/>
<dbReference type="CDD" id="cd00464">
    <property type="entry name" value="SK"/>
    <property type="match status" value="1"/>
</dbReference>
<dbReference type="STRING" id="52694.ACWI_06790"/>
<comment type="catalytic activity">
    <reaction evidence="10 11">
        <text>shikimate + ATP = 3-phosphoshikimate + ADP + H(+)</text>
        <dbReference type="Rhea" id="RHEA:13121"/>
        <dbReference type="ChEBI" id="CHEBI:15378"/>
        <dbReference type="ChEBI" id="CHEBI:30616"/>
        <dbReference type="ChEBI" id="CHEBI:36208"/>
        <dbReference type="ChEBI" id="CHEBI:145989"/>
        <dbReference type="ChEBI" id="CHEBI:456216"/>
        <dbReference type="EC" id="2.7.1.71"/>
    </reaction>
</comment>
<evidence type="ECO:0000256" key="7">
    <source>
        <dbReference type="ARBA" id="ARBA00022777"/>
    </source>
</evidence>
<evidence type="ECO:0000256" key="8">
    <source>
        <dbReference type="ARBA" id="ARBA00022840"/>
    </source>
</evidence>
<comment type="cofactor">
    <cofactor evidence="11">
        <name>Mg(2+)</name>
        <dbReference type="ChEBI" id="CHEBI:18420"/>
    </cofactor>
    <text evidence="11">Binds 1 Mg(2+) ion per subunit.</text>
</comment>
<keyword evidence="7 11" id="KW-0418">Kinase</keyword>
<evidence type="ECO:0000313" key="13">
    <source>
        <dbReference type="Proteomes" id="UP000176244"/>
    </source>
</evidence>
<keyword evidence="5 11" id="KW-0808">Transferase</keyword>
<dbReference type="GO" id="GO:0005524">
    <property type="term" value="F:ATP binding"/>
    <property type="evidence" value="ECO:0007669"/>
    <property type="project" value="UniProtKB-UniRule"/>
</dbReference>
<dbReference type="PANTHER" id="PTHR21087">
    <property type="entry name" value="SHIKIMATE KINASE"/>
    <property type="match status" value="1"/>
</dbReference>
<comment type="pathway">
    <text evidence="1 11">Metabolic intermediate biosynthesis; chorismate biosynthesis; chorismate from D-erythrose 4-phosphate and phosphoenolpyruvate: step 5/7.</text>
</comment>
<dbReference type="InterPro" id="IPR027417">
    <property type="entry name" value="P-loop_NTPase"/>
</dbReference>
<evidence type="ECO:0000256" key="3">
    <source>
        <dbReference type="ARBA" id="ARBA00012154"/>
    </source>
</evidence>
<dbReference type="GO" id="GO:0000287">
    <property type="term" value="F:magnesium ion binding"/>
    <property type="evidence" value="ECO:0007669"/>
    <property type="project" value="UniProtKB-UniRule"/>
</dbReference>
<dbReference type="RefSeq" id="WP_070370028.1">
    <property type="nucleotide sequence ID" value="NZ_CABIIK010000034.1"/>
</dbReference>
<dbReference type="GO" id="GO:0008652">
    <property type="term" value="P:amino acid biosynthetic process"/>
    <property type="evidence" value="ECO:0007669"/>
    <property type="project" value="UniProtKB-KW"/>
</dbReference>
<dbReference type="UniPathway" id="UPA00053">
    <property type="reaction ID" value="UER00088"/>
</dbReference>
<dbReference type="Pfam" id="PF01202">
    <property type="entry name" value="SKI"/>
    <property type="match status" value="1"/>
</dbReference>
<dbReference type="InterPro" id="IPR000623">
    <property type="entry name" value="Shikimate_kinase/TSH1"/>
</dbReference>
<comment type="caution">
    <text evidence="11">Lacks conserved residue(s) required for the propagation of feature annotation.</text>
</comment>
<comment type="subunit">
    <text evidence="11">Monomer.</text>
</comment>
<dbReference type="PANTHER" id="PTHR21087:SF16">
    <property type="entry name" value="SHIKIMATE KINASE 1, CHLOROPLASTIC"/>
    <property type="match status" value="1"/>
</dbReference>
<feature type="binding site" evidence="11">
    <location>
        <position position="19"/>
    </location>
    <ligand>
        <name>Mg(2+)</name>
        <dbReference type="ChEBI" id="CHEBI:18420"/>
    </ligand>
</feature>
<dbReference type="GO" id="GO:0005829">
    <property type="term" value="C:cytosol"/>
    <property type="evidence" value="ECO:0007669"/>
    <property type="project" value="TreeGrafter"/>
</dbReference>
<keyword evidence="8 11" id="KW-0067">ATP-binding</keyword>
<dbReference type="GO" id="GO:0004765">
    <property type="term" value="F:shikimate kinase activity"/>
    <property type="evidence" value="ECO:0007669"/>
    <property type="project" value="UniProtKB-UniRule"/>
</dbReference>
<keyword evidence="9 11" id="KW-0057">Aromatic amino acid biosynthesis</keyword>
<comment type="similarity">
    <text evidence="2 11">Belongs to the shikimate kinase family.</text>
</comment>
<gene>
    <name evidence="11 12" type="primary">aroK</name>
    <name evidence="12" type="ORF">ACWI_06790</name>
</gene>
<keyword evidence="6 11" id="KW-0547">Nucleotide-binding</keyword>
<dbReference type="InterPro" id="IPR023000">
    <property type="entry name" value="Shikimate_kinase_CS"/>
</dbReference>
<keyword evidence="4 11" id="KW-0028">Amino-acid biosynthesis</keyword>
<comment type="function">
    <text evidence="11">Catalyzes the specific phosphorylation of the 3-hydroxyl group of shikimic acid using ATP as a cosubstrate.</text>
</comment>
<proteinExistence type="inferred from homology"/>
<feature type="binding site" evidence="11">
    <location>
        <position position="83"/>
    </location>
    <ligand>
        <name>substrate</name>
    </ligand>
</feature>
<dbReference type="EC" id="2.7.1.71" evidence="3 11"/>
<accession>A0A1F2PMH0</accession>
<dbReference type="Gene3D" id="3.40.50.300">
    <property type="entry name" value="P-loop containing nucleotide triphosphate hydrolases"/>
    <property type="match status" value="1"/>
</dbReference>
<keyword evidence="11" id="KW-0479">Metal-binding</keyword>
<comment type="caution">
    <text evidence="12">The sequence shown here is derived from an EMBL/GenBank/DDBJ whole genome shotgun (WGS) entry which is preliminary data.</text>
</comment>
<dbReference type="GO" id="GO:0009423">
    <property type="term" value="P:chorismate biosynthetic process"/>
    <property type="evidence" value="ECO:0007669"/>
    <property type="project" value="UniProtKB-UniRule"/>
</dbReference>
<evidence type="ECO:0000256" key="1">
    <source>
        <dbReference type="ARBA" id="ARBA00004842"/>
    </source>
</evidence>
<dbReference type="PROSITE" id="PS01128">
    <property type="entry name" value="SHIKIMATE_KINASE"/>
    <property type="match status" value="1"/>
</dbReference>
<evidence type="ECO:0000256" key="4">
    <source>
        <dbReference type="ARBA" id="ARBA00022605"/>
    </source>
</evidence>
<sequence length="175" mass="19729">MKTEKKCVALIGFMATGKTTIGSLLARELEYDFVDTDALVEAELGMKITDIFAQLGEDAFRDAEHEALKKALTMENIVLSTGGGIILFKRNRKLLAEKAFVVSLSAQPETIYCRIKGDDTRPLLKSEDPLVRIRQLLAERQEYYDVCDFKISTETWTAEGCCQKIKEAFNDHRAK</sequence>
<name>A0A1F2PMH0_9FIRM</name>
<feature type="binding site" evidence="11">
    <location>
        <position position="121"/>
    </location>
    <ligand>
        <name>ATP</name>
        <dbReference type="ChEBI" id="CHEBI:30616"/>
    </ligand>
</feature>
<feature type="binding site" evidence="11">
    <location>
        <position position="61"/>
    </location>
    <ligand>
        <name>substrate</name>
    </ligand>
</feature>
<dbReference type="GO" id="GO:0009073">
    <property type="term" value="P:aromatic amino acid family biosynthetic process"/>
    <property type="evidence" value="ECO:0007669"/>
    <property type="project" value="UniProtKB-KW"/>
</dbReference>
<feature type="binding site" evidence="11">
    <location>
        <begin position="15"/>
        <end position="20"/>
    </location>
    <ligand>
        <name>ATP</name>
        <dbReference type="ChEBI" id="CHEBI:30616"/>
    </ligand>
</feature>
<evidence type="ECO:0000256" key="6">
    <source>
        <dbReference type="ARBA" id="ARBA00022741"/>
    </source>
</evidence>
<evidence type="ECO:0000256" key="5">
    <source>
        <dbReference type="ARBA" id="ARBA00022679"/>
    </source>
</evidence>
<dbReference type="EMBL" id="LKEU01000014">
    <property type="protein sequence ID" value="OFV71931.1"/>
    <property type="molecule type" value="Genomic_DNA"/>
</dbReference>
<evidence type="ECO:0000256" key="2">
    <source>
        <dbReference type="ARBA" id="ARBA00006997"/>
    </source>
</evidence>